<evidence type="ECO:0000256" key="5">
    <source>
        <dbReference type="ARBA" id="ARBA00023049"/>
    </source>
</evidence>
<evidence type="ECO:0000256" key="3">
    <source>
        <dbReference type="ARBA" id="ARBA00022801"/>
    </source>
</evidence>
<dbReference type="Gene3D" id="1.10.1370.20">
    <property type="entry name" value="Oligoendopeptidase f, C-terminal domain"/>
    <property type="match status" value="1"/>
</dbReference>
<dbReference type="InterPro" id="IPR045090">
    <property type="entry name" value="Pept_M3A_M3B"/>
</dbReference>
<dbReference type="PANTHER" id="PTHR11804">
    <property type="entry name" value="PROTEASE M3 THIMET OLIGOPEPTIDASE-RELATED"/>
    <property type="match status" value="1"/>
</dbReference>
<keyword evidence="1 6" id="KW-0645">Protease</keyword>
<dbReference type="InterPro" id="IPR004438">
    <property type="entry name" value="Peptidase_M3B"/>
</dbReference>
<keyword evidence="4 6" id="KW-0862">Zinc</keyword>
<dbReference type="EMBL" id="CP051151">
    <property type="protein sequence ID" value="QLY39446.1"/>
    <property type="molecule type" value="Genomic_DNA"/>
</dbReference>
<dbReference type="NCBIfam" id="TIGR00181">
    <property type="entry name" value="pepF"/>
    <property type="match status" value="1"/>
</dbReference>
<keyword evidence="5 6" id="KW-0482">Metalloprotease</keyword>
<dbReference type="SUPFAM" id="SSF55486">
    <property type="entry name" value="Metalloproteases ('zincins'), catalytic domain"/>
    <property type="match status" value="1"/>
</dbReference>
<name>A0A7L6MZM7_9MOLU</name>
<keyword evidence="2 6" id="KW-0479">Metal-binding</keyword>
<dbReference type="InterPro" id="IPR042088">
    <property type="entry name" value="OligoPept_F_C"/>
</dbReference>
<keyword evidence="10" id="KW-1185">Reference proteome</keyword>
<evidence type="ECO:0000256" key="1">
    <source>
        <dbReference type="ARBA" id="ARBA00022670"/>
    </source>
</evidence>
<accession>A0A7L6MZM7</accession>
<reference evidence="9 10" key="1">
    <citation type="submission" date="2020-04" db="EMBL/GenBank/DDBJ databases">
        <authorList>
            <person name="Zheng R.K."/>
            <person name="Sun C.M."/>
        </authorList>
    </citation>
    <scope>NUCLEOTIDE SEQUENCE [LARGE SCALE GENOMIC DNA]</scope>
    <source>
        <strain evidence="10">zrk29</strain>
    </source>
</reference>
<dbReference type="InterPro" id="IPR013647">
    <property type="entry name" value="OligopepF_N_dom"/>
</dbReference>
<evidence type="ECO:0000256" key="4">
    <source>
        <dbReference type="ARBA" id="ARBA00022833"/>
    </source>
</evidence>
<dbReference type="Proteomes" id="UP000512167">
    <property type="component" value="Chromosome"/>
</dbReference>
<dbReference type="KEGG" id="tbk:HF295_00655"/>
<comment type="cofactor">
    <cofactor evidence="6">
        <name>Zn(2+)</name>
        <dbReference type="ChEBI" id="CHEBI:29105"/>
    </cofactor>
    <text evidence="6">Binds 1 zinc ion.</text>
</comment>
<comment type="similarity">
    <text evidence="6">Belongs to the peptidase M3B family.</text>
</comment>
<protein>
    <recommendedName>
        <fullName evidence="6">Oligopeptidase F</fullName>
        <ecNumber evidence="6">3.4.24.-</ecNumber>
    </recommendedName>
</protein>
<dbReference type="Pfam" id="PF08439">
    <property type="entry name" value="Peptidase_M3_N"/>
    <property type="match status" value="1"/>
</dbReference>
<evidence type="ECO:0000313" key="9">
    <source>
        <dbReference type="EMBL" id="QLY39446.1"/>
    </source>
</evidence>
<keyword evidence="3 6" id="KW-0378">Hydrolase</keyword>
<dbReference type="Gene3D" id="1.20.140.70">
    <property type="entry name" value="Oligopeptidase f, N-terminal domain"/>
    <property type="match status" value="1"/>
</dbReference>
<dbReference type="AlphaFoldDB" id="A0A7L6MZM7"/>
<evidence type="ECO:0000313" key="10">
    <source>
        <dbReference type="Proteomes" id="UP000512167"/>
    </source>
</evidence>
<proteinExistence type="inferred from homology"/>
<dbReference type="GO" id="GO:0006518">
    <property type="term" value="P:peptide metabolic process"/>
    <property type="evidence" value="ECO:0007669"/>
    <property type="project" value="TreeGrafter"/>
</dbReference>
<dbReference type="RefSeq" id="WP_312031915.1">
    <property type="nucleotide sequence ID" value="NZ_CP051151.1"/>
</dbReference>
<feature type="domain" description="Peptidase M3A/M3B catalytic" evidence="7">
    <location>
        <begin position="192"/>
        <end position="568"/>
    </location>
</feature>
<gene>
    <name evidence="9" type="primary">pepF</name>
    <name evidence="9" type="ORF">HF295_00655</name>
</gene>
<sequence>MKWDLTYHFKNDQDFEKAFEETVSIIDKLASFKGKLGNEKDFKAYFDLQKQFEETGLRVYQFASLSSDLNKKDSEKAARLQKVQLAFAKLQQAVSFEEPELISIGQEKVMKFIEDNNELHEYRFAMEKLFRRQEHILDDQSEALIANYSQLASAGKSLYSSLTVADIEGTDIMLDNGDMVTITNSNYRAYIQKSNSPEERKDIFESVFDYYAAHKNTYANIYKTVLDADYARMKNRKYASSLESYLFNNNIPTDVYLTLTKVARENTKAVKKYLKLRKEYLKLEKHHTYDRFLELAKSDKEYEFEEAKTLFFNSIKDFPQDFQDKAHEVLRDGFVDVLEQPGKRTGAYSSSMPNMHPFILLNYDKTLSNVFTVAHEAGHSMHSMYAAESQPTSLQNYTIFVAEIASTFNEHNLLDYIIKESKASKNEKIALLQRAIDDIMGTFYRQTLFAIYELEAHKLIETDQPITADKLSQIMIDLYQEFYDIDIKEESVKEFVWAYIPHLFYTPFYVYQYATSFAASLKIYENVKNKEKDAFEKYIGLLKSGGSDYPVKQALEAGVDLTKEDSFKAVVNRLEELVDELEVVLKS</sequence>
<evidence type="ECO:0000259" key="8">
    <source>
        <dbReference type="Pfam" id="PF08439"/>
    </source>
</evidence>
<dbReference type="PANTHER" id="PTHR11804:SF84">
    <property type="entry name" value="SACCHAROLYSIN"/>
    <property type="match status" value="1"/>
</dbReference>
<dbReference type="InterPro" id="IPR001567">
    <property type="entry name" value="Pept_M3A_M3B_dom"/>
</dbReference>
<evidence type="ECO:0000256" key="6">
    <source>
        <dbReference type="RuleBase" id="RU368091"/>
    </source>
</evidence>
<dbReference type="GO" id="GO:0004222">
    <property type="term" value="F:metalloendopeptidase activity"/>
    <property type="evidence" value="ECO:0007669"/>
    <property type="project" value="UniProtKB-UniRule"/>
</dbReference>
<comment type="function">
    <text evidence="6">Has oligopeptidase activity and degrades a variety of small bioactive peptides.</text>
</comment>
<dbReference type="GO" id="GO:0006508">
    <property type="term" value="P:proteolysis"/>
    <property type="evidence" value="ECO:0007669"/>
    <property type="project" value="UniProtKB-KW"/>
</dbReference>
<dbReference type="CDD" id="cd09608">
    <property type="entry name" value="M3B_PepF"/>
    <property type="match status" value="1"/>
</dbReference>
<dbReference type="EC" id="3.4.24.-" evidence="6"/>
<dbReference type="Pfam" id="PF01432">
    <property type="entry name" value="Peptidase_M3"/>
    <property type="match status" value="1"/>
</dbReference>
<organism evidence="9 10">
    <name type="scientific">Hujiaoplasma nucleasis</name>
    <dbReference type="NCBI Taxonomy" id="2725268"/>
    <lineage>
        <taxon>Bacteria</taxon>
        <taxon>Bacillati</taxon>
        <taxon>Mycoplasmatota</taxon>
        <taxon>Mollicutes</taxon>
        <taxon>Candidatus Izemoplasmatales</taxon>
        <taxon>Hujiaoplasmataceae</taxon>
        <taxon>Hujiaoplasma</taxon>
    </lineage>
</organism>
<dbReference type="GO" id="GO:0046872">
    <property type="term" value="F:metal ion binding"/>
    <property type="evidence" value="ECO:0007669"/>
    <property type="project" value="UniProtKB-UniRule"/>
</dbReference>
<evidence type="ECO:0000259" key="7">
    <source>
        <dbReference type="Pfam" id="PF01432"/>
    </source>
</evidence>
<evidence type="ECO:0000256" key="2">
    <source>
        <dbReference type="ARBA" id="ARBA00022723"/>
    </source>
</evidence>
<feature type="domain" description="Oligopeptidase F N-terminal" evidence="8">
    <location>
        <begin position="100"/>
        <end position="168"/>
    </location>
</feature>